<evidence type="ECO:0000313" key="1">
    <source>
        <dbReference type="EMBL" id="KAK7464800.1"/>
    </source>
</evidence>
<accession>A0ABR1JQD7</accession>
<keyword evidence="2" id="KW-1185">Reference proteome</keyword>
<organism evidence="1 2">
    <name type="scientific">Marasmiellus scandens</name>
    <dbReference type="NCBI Taxonomy" id="2682957"/>
    <lineage>
        <taxon>Eukaryota</taxon>
        <taxon>Fungi</taxon>
        <taxon>Dikarya</taxon>
        <taxon>Basidiomycota</taxon>
        <taxon>Agaricomycotina</taxon>
        <taxon>Agaricomycetes</taxon>
        <taxon>Agaricomycetidae</taxon>
        <taxon>Agaricales</taxon>
        <taxon>Marasmiineae</taxon>
        <taxon>Omphalotaceae</taxon>
        <taxon>Marasmiellus</taxon>
    </lineage>
</organism>
<proteinExistence type="predicted"/>
<protein>
    <recommendedName>
        <fullName evidence="3">F-box domain-containing protein</fullName>
    </recommendedName>
</protein>
<dbReference type="SUPFAM" id="SSF52047">
    <property type="entry name" value="RNI-like"/>
    <property type="match status" value="1"/>
</dbReference>
<evidence type="ECO:0008006" key="3">
    <source>
        <dbReference type="Google" id="ProtNLM"/>
    </source>
</evidence>
<name>A0ABR1JQD7_9AGAR</name>
<sequence length="560" mass="64161">MLLLPNELIGKICNEVDRLEDKKSLRKTCTRLGRALRPHLLANVTINIHKHNLKPGLDLLHALVHQKELCSPHIRTLHINSLSPSFFPDPDFEEKRDSAQHTWELYEMVRGWVSDPEDDKNREIMKAHAALNSLLDPALRSLHNLETFRWHWHWKDAEWTLQTIMQSLSSLSRIKEFSLSYTPHSSQREVMWRNPFIPLPELFNLQVLSLSILSEKTRSSRSNTTPAPVILPLMDHLLSRTSSLSGLHLDTGISSDASCPNFPLDDIAPQLQYSITHLSIGGWSVDILPEIPTEFPNLSSLSIRIGRRSGHRLRTLFEGLIFHQIHLRCLVSDKFTDPMLDYIASYSGLEVLSFTGPNWYGDRPEYNRTADRFYSDILPLHQDTLVKLEVLPAFEGKWCLGEDNLAAIAGCSKLRYLGIRIRSDGIYIDPDFDMFAHFEFSMPNLVHQLFDMVNTSLPDLQTLHIDSAHFGNSASRSRSGTKYCRGVRKGIHKSIDAAFSDDRQEYCRGVLKWAKVYVAGERLTMSHVNMGEIPMRKSKGSLFKMMKAKMSWRRSVRVQN</sequence>
<comment type="caution">
    <text evidence="1">The sequence shown here is derived from an EMBL/GenBank/DDBJ whole genome shotgun (WGS) entry which is preliminary data.</text>
</comment>
<dbReference type="Proteomes" id="UP001498398">
    <property type="component" value="Unassembled WGS sequence"/>
</dbReference>
<reference evidence="1 2" key="1">
    <citation type="submission" date="2024-01" db="EMBL/GenBank/DDBJ databases">
        <title>A draft genome for the cacao thread blight pathogen Marasmiellus scandens.</title>
        <authorList>
            <person name="Baruah I.K."/>
            <person name="Leung J."/>
            <person name="Bukari Y."/>
            <person name="Amoako-Attah I."/>
            <person name="Meinhardt L.W."/>
            <person name="Bailey B.A."/>
            <person name="Cohen S.P."/>
        </authorList>
    </citation>
    <scope>NUCLEOTIDE SEQUENCE [LARGE SCALE GENOMIC DNA]</scope>
    <source>
        <strain evidence="1 2">GH-19</strain>
    </source>
</reference>
<gene>
    <name evidence="1" type="ORF">VKT23_006006</name>
</gene>
<evidence type="ECO:0000313" key="2">
    <source>
        <dbReference type="Proteomes" id="UP001498398"/>
    </source>
</evidence>
<dbReference type="EMBL" id="JBANRG010000007">
    <property type="protein sequence ID" value="KAK7464800.1"/>
    <property type="molecule type" value="Genomic_DNA"/>
</dbReference>